<evidence type="ECO:0000313" key="2">
    <source>
        <dbReference type="EMBL" id="VZO37850.1"/>
    </source>
</evidence>
<feature type="compositionally biased region" description="Basic and acidic residues" evidence="1">
    <location>
        <begin position="7"/>
        <end position="17"/>
    </location>
</feature>
<proteinExistence type="predicted"/>
<evidence type="ECO:0000256" key="1">
    <source>
        <dbReference type="SAM" id="MobiDB-lite"/>
    </source>
</evidence>
<reference evidence="2 3" key="1">
    <citation type="submission" date="2019-11" db="EMBL/GenBank/DDBJ databases">
        <authorList>
            <person name="Criscuolo A."/>
        </authorList>
    </citation>
    <scope>NUCLEOTIDE SEQUENCE [LARGE SCALE GENOMIC DNA]</scope>
    <source>
        <strain evidence="2">CIP111667</strain>
    </source>
</reference>
<dbReference type="Proteomes" id="UP000419743">
    <property type="component" value="Unassembled WGS sequence"/>
</dbReference>
<evidence type="ECO:0008006" key="4">
    <source>
        <dbReference type="Google" id="ProtNLM"/>
    </source>
</evidence>
<protein>
    <recommendedName>
        <fullName evidence="4">DUF2076 domain-containing protein</fullName>
    </recommendedName>
</protein>
<sequence length="235" mass="23925">MGLLDRILGREPNDYDPYRANQQPGRQAYGQHPQGAYVRPTPAGQNHTQRTPDQVAIDRYRYLVSTAPPEAVEQAHAEAFSRLTPEQRRQVLDDLGAVVPPAERAPSDSPQDLARMATRAEVREPGTLERTFGGQRGGPGFGAMMGSSLLGTIAGVVIGSAVANALFGPAFADPTQAVPQDAAADGGAEAGADGGADAGADGGGSDAAADAGGGDAGGLGDFGGGFEDFGGFGDF</sequence>
<keyword evidence="3" id="KW-1185">Reference proteome</keyword>
<feature type="compositionally biased region" description="Gly residues" evidence="1">
    <location>
        <begin position="188"/>
        <end position="217"/>
    </location>
</feature>
<feature type="region of interest" description="Disordered" evidence="1">
    <location>
        <begin position="177"/>
        <end position="217"/>
    </location>
</feature>
<evidence type="ECO:0000313" key="3">
    <source>
        <dbReference type="Proteomes" id="UP000419743"/>
    </source>
</evidence>
<organism evidence="2 3">
    <name type="scientific">Occultella aeris</name>
    <dbReference type="NCBI Taxonomy" id="2761496"/>
    <lineage>
        <taxon>Bacteria</taxon>
        <taxon>Bacillati</taxon>
        <taxon>Actinomycetota</taxon>
        <taxon>Actinomycetes</taxon>
        <taxon>Micrococcales</taxon>
        <taxon>Ruaniaceae</taxon>
        <taxon>Occultella</taxon>
    </lineage>
</organism>
<name>A0A7M4DKW7_9MICO</name>
<accession>A0A7M4DKW7</accession>
<feature type="region of interest" description="Disordered" evidence="1">
    <location>
        <begin position="1"/>
        <end position="51"/>
    </location>
</feature>
<gene>
    <name evidence="2" type="ORF">HALOF300_02782</name>
</gene>
<comment type="caution">
    <text evidence="2">The sequence shown here is derived from an EMBL/GenBank/DDBJ whole genome shotgun (WGS) entry which is preliminary data.</text>
</comment>
<dbReference type="RefSeq" id="WP_156741517.1">
    <property type="nucleotide sequence ID" value="NZ_CACRYJ010000040.1"/>
</dbReference>
<dbReference type="AlphaFoldDB" id="A0A7M4DKW7"/>
<dbReference type="EMBL" id="CACRYJ010000040">
    <property type="protein sequence ID" value="VZO37850.1"/>
    <property type="molecule type" value="Genomic_DNA"/>
</dbReference>